<feature type="transmembrane region" description="Helical" evidence="1">
    <location>
        <begin position="311"/>
        <end position="331"/>
    </location>
</feature>
<feature type="transmembrane region" description="Helical" evidence="1">
    <location>
        <begin position="343"/>
        <end position="367"/>
    </location>
</feature>
<gene>
    <name evidence="2" type="ORF">Q5Y73_02490</name>
</gene>
<proteinExistence type="predicted"/>
<dbReference type="Proteomes" id="UP001231941">
    <property type="component" value="Unassembled WGS sequence"/>
</dbReference>
<keyword evidence="1" id="KW-0812">Transmembrane</keyword>
<accession>A0ABT9IUC9</accession>
<dbReference type="EMBL" id="JAVAMP010000001">
    <property type="protein sequence ID" value="MDP5272963.1"/>
    <property type="molecule type" value="Genomic_DNA"/>
</dbReference>
<dbReference type="InterPro" id="IPR007391">
    <property type="entry name" value="Vancomycin_resist_VanW"/>
</dbReference>
<feature type="transmembrane region" description="Helical" evidence="1">
    <location>
        <begin position="285"/>
        <end position="304"/>
    </location>
</feature>
<dbReference type="RefSeq" id="WP_305990261.1">
    <property type="nucleotide sequence ID" value="NZ_JAVAMP010000001.1"/>
</dbReference>
<dbReference type="Pfam" id="PF04294">
    <property type="entry name" value="VanW"/>
    <property type="match status" value="1"/>
</dbReference>
<dbReference type="PANTHER" id="PTHR35788">
    <property type="entry name" value="EXPORTED PROTEIN-RELATED"/>
    <property type="match status" value="1"/>
</dbReference>
<comment type="caution">
    <text evidence="2">The sequence shown here is derived from an EMBL/GenBank/DDBJ whole genome shotgun (WGS) entry which is preliminary data.</text>
</comment>
<evidence type="ECO:0000256" key="1">
    <source>
        <dbReference type="SAM" id="Phobius"/>
    </source>
</evidence>
<name>A0ABT9IUC9_9BACL</name>
<dbReference type="InterPro" id="IPR052913">
    <property type="entry name" value="Glycopeptide_resist_protein"/>
</dbReference>
<sequence length="649" mass="76154">MKLFFSYRRFCSKKQIISIVLIIIFFIQFSSFSYANGMSYYRDSGQATGNLVPLKEERVNILKEELHIEMEPKGKRFFENEYMNVNVKVIYYLENQAEESIEVPVAFPQQGETKEWEVFLDQTNISLEGGIDLKNQINEIIFDGYKNANWMNPWTNEEYYYSIGAESYFETLEAKKFTLELSPGIHQLDVHYTVRSGIDEELSLNPIYRFDYLLLPAAYWNEFQDLSIKLNFPFSHLLRSNFAFDQVDQHTWTASFDKLPEENLRLYFTSTEGTFGGLITSRSQALASIPIVLFAFFIMIYLGHRFLRTKLAMVLNIGGSLSLGIFFYFILQRKLIPYPFNVLQIGLFFILNIFLLFMVVMSVLVYLNIINIDSIKRKVLFSFPFLYKIRISQLRLTRYVKNNLDSNLYTIQRMEETLPFTLKKHQSLLRRKLGSSDPVLQENKIVNLNICINRMDGVVINPGETYSFWKLIGRPTAKKGFVEGMLLSQGNVSTGIGGGVCQLANLLYWLILHTPLEVVERHHHSFDPFPDDHRVLPFGSGASVFYNYIDLKFYNPTQQKFQIKLWLTDKQLKGAVHSDKEWKYAYHIEEKNHRFIQKDGKNYRENEIWRRIVDKRTGNTLNKELIVHNFSEVKYELIMDDRPIEENNM</sequence>
<dbReference type="Gene3D" id="2.60.40.3680">
    <property type="match status" value="1"/>
</dbReference>
<organism evidence="2 3">
    <name type="scientific">Chengkuizengella axinellae</name>
    <dbReference type="NCBI Taxonomy" id="3064388"/>
    <lineage>
        <taxon>Bacteria</taxon>
        <taxon>Bacillati</taxon>
        <taxon>Bacillota</taxon>
        <taxon>Bacilli</taxon>
        <taxon>Bacillales</taxon>
        <taxon>Paenibacillaceae</taxon>
        <taxon>Chengkuizengella</taxon>
    </lineage>
</organism>
<keyword evidence="1" id="KW-0472">Membrane</keyword>
<reference evidence="2 3" key="1">
    <citation type="submission" date="2023-08" db="EMBL/GenBank/DDBJ databases">
        <authorList>
            <person name="Park J.-S."/>
        </authorList>
    </citation>
    <scope>NUCLEOTIDE SEQUENCE [LARGE SCALE GENOMIC DNA]</scope>
    <source>
        <strain evidence="2 3">2205SS18-9</strain>
    </source>
</reference>
<protein>
    <submittedName>
        <fullName evidence="2">VanW family protein</fullName>
    </submittedName>
</protein>
<keyword evidence="1" id="KW-1133">Transmembrane helix</keyword>
<dbReference type="PANTHER" id="PTHR35788:SF1">
    <property type="entry name" value="EXPORTED PROTEIN"/>
    <property type="match status" value="1"/>
</dbReference>
<evidence type="ECO:0000313" key="2">
    <source>
        <dbReference type="EMBL" id="MDP5272963.1"/>
    </source>
</evidence>
<keyword evidence="3" id="KW-1185">Reference proteome</keyword>
<evidence type="ECO:0000313" key="3">
    <source>
        <dbReference type="Proteomes" id="UP001231941"/>
    </source>
</evidence>